<keyword evidence="4" id="KW-1185">Reference proteome</keyword>
<evidence type="ECO:0000259" key="2">
    <source>
        <dbReference type="PROSITE" id="PS50943"/>
    </source>
</evidence>
<dbReference type="CDD" id="cd00093">
    <property type="entry name" value="HTH_XRE"/>
    <property type="match status" value="1"/>
</dbReference>
<dbReference type="OrthoDB" id="3196789at2"/>
<sequence length="172" mass="19598">MINDRLKNERERLRLTQPEFAEASGVSKRTVIEWEKGNTSPNAVQLSSLSGVGVDVQYVLTGEKSTFKKLMDKFEEEDDGDESRDEEPFTMNTPATYRLSKDEWELMKRFRCADLTIKMKVMQLLLSVDMTDKTVDDFKPEPTSNSTQNFHGSVTADQIAARDITNHGKGRK</sequence>
<dbReference type="Proteomes" id="UP000293154">
    <property type="component" value="Chromosome"/>
</dbReference>
<feature type="domain" description="HTH cro/C1-type" evidence="2">
    <location>
        <begin position="6"/>
        <end position="59"/>
    </location>
</feature>
<evidence type="ECO:0000256" key="1">
    <source>
        <dbReference type="SAM" id="MobiDB-lite"/>
    </source>
</evidence>
<proteinExistence type="predicted"/>
<dbReference type="KEGG" id="prag:EKN56_06440"/>
<dbReference type="GO" id="GO:0003677">
    <property type="term" value="F:DNA binding"/>
    <property type="evidence" value="ECO:0007669"/>
    <property type="project" value="InterPro"/>
</dbReference>
<dbReference type="PROSITE" id="PS50943">
    <property type="entry name" value="HTH_CROC1"/>
    <property type="match status" value="1"/>
</dbReference>
<evidence type="ECO:0000313" key="4">
    <source>
        <dbReference type="Proteomes" id="UP000293154"/>
    </source>
</evidence>
<feature type="region of interest" description="Disordered" evidence="1">
    <location>
        <begin position="139"/>
        <end position="172"/>
    </location>
</feature>
<dbReference type="SUPFAM" id="SSF47413">
    <property type="entry name" value="lambda repressor-like DNA-binding domains"/>
    <property type="match status" value="1"/>
</dbReference>
<dbReference type="EMBL" id="CP034752">
    <property type="protein sequence ID" value="QBH98698.1"/>
    <property type="molecule type" value="Genomic_DNA"/>
</dbReference>
<accession>A0A411WR67</accession>
<dbReference type="AlphaFoldDB" id="A0A411WR67"/>
<dbReference type="SMART" id="SM00530">
    <property type="entry name" value="HTH_XRE"/>
    <property type="match status" value="1"/>
</dbReference>
<reference evidence="3 4" key="1">
    <citation type="submission" date="2019-03" db="EMBL/GenBank/DDBJ databases">
        <title>Pragia sp. nov. isolated from the gut tract of Carduelis flavirostris.</title>
        <authorList>
            <person name="Ge Y."/>
        </authorList>
    </citation>
    <scope>NUCLEOTIDE SEQUENCE [LARGE SCALE GENOMIC DNA]</scope>
    <source>
        <strain evidence="3 4">CF-458</strain>
    </source>
</reference>
<feature type="compositionally biased region" description="Polar residues" evidence="1">
    <location>
        <begin position="142"/>
        <end position="156"/>
    </location>
</feature>
<dbReference type="Pfam" id="PF01381">
    <property type="entry name" value="HTH_3"/>
    <property type="match status" value="1"/>
</dbReference>
<dbReference type="Gene3D" id="1.10.260.40">
    <property type="entry name" value="lambda repressor-like DNA-binding domains"/>
    <property type="match status" value="1"/>
</dbReference>
<feature type="compositionally biased region" description="Acidic residues" evidence="1">
    <location>
        <begin position="74"/>
        <end position="85"/>
    </location>
</feature>
<name>A0A411WR67_9GAMM</name>
<gene>
    <name evidence="3" type="ORF">EKN56_06440</name>
</gene>
<protein>
    <submittedName>
        <fullName evidence="3">XRE family transcriptional regulator</fullName>
    </submittedName>
</protein>
<feature type="region of interest" description="Disordered" evidence="1">
    <location>
        <begin position="73"/>
        <end position="93"/>
    </location>
</feature>
<evidence type="ECO:0000313" key="3">
    <source>
        <dbReference type="EMBL" id="QBH98698.1"/>
    </source>
</evidence>
<dbReference type="InterPro" id="IPR001387">
    <property type="entry name" value="Cro/C1-type_HTH"/>
</dbReference>
<dbReference type="InterPro" id="IPR010982">
    <property type="entry name" value="Lambda_DNA-bd_dom_sf"/>
</dbReference>
<organism evidence="3 4">
    <name type="scientific">Limnobaculum zhutongyuii</name>
    <dbReference type="NCBI Taxonomy" id="2498113"/>
    <lineage>
        <taxon>Bacteria</taxon>
        <taxon>Pseudomonadati</taxon>
        <taxon>Pseudomonadota</taxon>
        <taxon>Gammaproteobacteria</taxon>
        <taxon>Enterobacterales</taxon>
        <taxon>Budviciaceae</taxon>
        <taxon>Limnobaculum</taxon>
    </lineage>
</organism>